<dbReference type="Pfam" id="PF08798">
    <property type="entry name" value="CRISPR_assoc"/>
    <property type="match status" value="1"/>
</dbReference>
<sequence length="194" mass="22068">MYESHVITDIDSQDLYALHQETWRKFTGKDRPRRDAPKTPFLYWPMTSEGQKGTCLMIRSEQPSFVKDFSKKGVEFDPAVGDEVSFVIRLCLTSRAPVTNGKGQVVKKNRETDLEPEEISDWVGERMRARGMEVLSLKVRSLNKYNVKRHGYSFQGGELMLKVKVTDPVLAKQAYVNGIGRQKAFGFGMMVIVG</sequence>
<dbReference type="OrthoDB" id="9795689at2"/>
<dbReference type="RefSeq" id="WP_067655330.1">
    <property type="nucleotide sequence ID" value="NZ_FQXG01000003.1"/>
</dbReference>
<protein>
    <submittedName>
        <fullName evidence="1">CRISPR-associated protein Cas6/Cse3/CasE, subtype I-E/ECOLI</fullName>
    </submittedName>
</protein>
<dbReference type="NCBIfam" id="TIGR01907">
    <property type="entry name" value="casE_Cse3"/>
    <property type="match status" value="1"/>
</dbReference>
<accession>A0A1M5UCS5</accession>
<evidence type="ECO:0000313" key="2">
    <source>
        <dbReference type="Proteomes" id="UP000184268"/>
    </source>
</evidence>
<dbReference type="InterPro" id="IPR010179">
    <property type="entry name" value="CRISPR-assoc_prot_Cse3"/>
</dbReference>
<dbReference type="Proteomes" id="UP000184268">
    <property type="component" value="Unassembled WGS sequence"/>
</dbReference>
<gene>
    <name evidence="1" type="ORF">SAMN02745129_2504</name>
</gene>
<keyword evidence="2" id="KW-1185">Reference proteome</keyword>
<reference evidence="1 2" key="1">
    <citation type="submission" date="2016-11" db="EMBL/GenBank/DDBJ databases">
        <authorList>
            <person name="Jaros S."/>
            <person name="Januszkiewicz K."/>
            <person name="Wedrychowicz H."/>
        </authorList>
    </citation>
    <scope>NUCLEOTIDE SEQUENCE [LARGE SCALE GENOMIC DNA]</scope>
    <source>
        <strain evidence="1 2">DSM 16917</strain>
    </source>
</reference>
<dbReference type="EMBL" id="FQXG01000003">
    <property type="protein sequence ID" value="SHH60711.1"/>
    <property type="molecule type" value="Genomic_DNA"/>
</dbReference>
<dbReference type="SUPFAM" id="SSF117987">
    <property type="entry name" value="CRISPR-associated protein"/>
    <property type="match status" value="1"/>
</dbReference>
<name>A0A1M5UCS5_9GAMM</name>
<proteinExistence type="predicted"/>
<organism evidence="1 2">
    <name type="scientific">Ferrimonas marina</name>
    <dbReference type="NCBI Taxonomy" id="299255"/>
    <lineage>
        <taxon>Bacteria</taxon>
        <taxon>Pseudomonadati</taxon>
        <taxon>Pseudomonadota</taxon>
        <taxon>Gammaproteobacteria</taxon>
        <taxon>Alteromonadales</taxon>
        <taxon>Ferrimonadaceae</taxon>
        <taxon>Ferrimonas</taxon>
    </lineage>
</organism>
<dbReference type="SMART" id="SM01101">
    <property type="entry name" value="CRISPR_assoc"/>
    <property type="match status" value="1"/>
</dbReference>
<dbReference type="AlphaFoldDB" id="A0A1M5UCS5"/>
<evidence type="ECO:0000313" key="1">
    <source>
        <dbReference type="EMBL" id="SHH60711.1"/>
    </source>
</evidence>
<dbReference type="Gene3D" id="3.30.70.1210">
    <property type="entry name" value="Crispr-associated protein, domain 2"/>
    <property type="match status" value="1"/>
</dbReference>